<reference evidence="3" key="1">
    <citation type="submission" date="2025-08" db="UniProtKB">
        <authorList>
            <consortium name="RefSeq"/>
        </authorList>
    </citation>
    <scope>IDENTIFICATION</scope>
    <source>
        <tissue evidence="3">Brain</tissue>
    </source>
</reference>
<proteinExistence type="predicted"/>
<gene>
    <name evidence="3" type="primary">LOC101670788</name>
</gene>
<feature type="compositionally biased region" description="Polar residues" evidence="1">
    <location>
        <begin position="165"/>
        <end position="174"/>
    </location>
</feature>
<accession>A0A8U0S8S8</accession>
<evidence type="ECO:0000256" key="1">
    <source>
        <dbReference type="SAM" id="MobiDB-lite"/>
    </source>
</evidence>
<sequence length="301" mass="34288">MAKSLVNKLGTKKRDLQLFSKKKQNKFMKSKNNPDLRTEEKSSRCGRRNRTRFSQSEHRRAARDALYVNTSVCGRWETRWYRRAADGRRAPPGRSAERSFWKKTSIQPFNPCLSQTQEMARDSTRLSVPVQRSAVQQGQCRGRRLSGQPVPPKGPFLTPCRRHAQASSGSSTAVTWRRSESRRGEAPITRYVSTEHHLLRGSVPLRFNSSLSFREALLTPRRSIPLTENVPKHPDITAGTTKLPAACDSGSVSDKRARTWPAIMHRKGQKVLNFTFRMSYHDEKLPINLPIARLSNKPSLL</sequence>
<evidence type="ECO:0000313" key="2">
    <source>
        <dbReference type="Proteomes" id="UP000000715"/>
    </source>
</evidence>
<dbReference type="AlphaFoldDB" id="A0A8U0S8S8"/>
<dbReference type="Proteomes" id="UP000000715">
    <property type="component" value="Unplaced"/>
</dbReference>
<dbReference type="KEGG" id="mpuf:101670788"/>
<evidence type="ECO:0000313" key="3">
    <source>
        <dbReference type="RefSeq" id="XP_044937217.1"/>
    </source>
</evidence>
<protein>
    <submittedName>
        <fullName evidence="3">Uncharacterized protein LOC101670788</fullName>
    </submittedName>
</protein>
<feature type="region of interest" description="Disordered" evidence="1">
    <location>
        <begin position="226"/>
        <end position="251"/>
    </location>
</feature>
<feature type="compositionally biased region" description="Basic residues" evidence="1">
    <location>
        <begin position="20"/>
        <end position="29"/>
    </location>
</feature>
<feature type="region of interest" description="Disordered" evidence="1">
    <location>
        <begin position="20"/>
        <end position="59"/>
    </location>
</feature>
<dbReference type="GeneID" id="101670788"/>
<feature type="compositionally biased region" description="Basic and acidic residues" evidence="1">
    <location>
        <begin position="32"/>
        <end position="43"/>
    </location>
</feature>
<dbReference type="RefSeq" id="XP_044937217.1">
    <property type="nucleotide sequence ID" value="XM_045081282.1"/>
</dbReference>
<organism evidence="2 3">
    <name type="scientific">Mustela putorius furo</name>
    <name type="common">European domestic ferret</name>
    <name type="synonym">Mustela furo</name>
    <dbReference type="NCBI Taxonomy" id="9669"/>
    <lineage>
        <taxon>Eukaryota</taxon>
        <taxon>Metazoa</taxon>
        <taxon>Chordata</taxon>
        <taxon>Craniata</taxon>
        <taxon>Vertebrata</taxon>
        <taxon>Euteleostomi</taxon>
        <taxon>Mammalia</taxon>
        <taxon>Eutheria</taxon>
        <taxon>Laurasiatheria</taxon>
        <taxon>Carnivora</taxon>
        <taxon>Caniformia</taxon>
        <taxon>Musteloidea</taxon>
        <taxon>Mustelidae</taxon>
        <taxon>Mustelinae</taxon>
        <taxon>Mustela</taxon>
    </lineage>
</organism>
<keyword evidence="2" id="KW-1185">Reference proteome</keyword>
<feature type="region of interest" description="Disordered" evidence="1">
    <location>
        <begin position="124"/>
        <end position="181"/>
    </location>
</feature>
<name>A0A8U0S8S8_MUSPF</name>